<comment type="caution">
    <text evidence="1">The sequence shown here is derived from an EMBL/GenBank/DDBJ whole genome shotgun (WGS) entry which is preliminary data.</text>
</comment>
<dbReference type="OrthoDB" id="3826640at2"/>
<accession>A0A4Q2SFX0</accession>
<evidence type="ECO:0008006" key="3">
    <source>
        <dbReference type="Google" id="ProtNLM"/>
    </source>
</evidence>
<name>A0A4Q2SFX0_9ACTN</name>
<organism evidence="1 2">
    <name type="scientific">Nocardioides ganghwensis</name>
    <dbReference type="NCBI Taxonomy" id="252230"/>
    <lineage>
        <taxon>Bacteria</taxon>
        <taxon>Bacillati</taxon>
        <taxon>Actinomycetota</taxon>
        <taxon>Actinomycetes</taxon>
        <taxon>Propionibacteriales</taxon>
        <taxon>Nocardioidaceae</taxon>
        <taxon>Nocardioides</taxon>
    </lineage>
</organism>
<evidence type="ECO:0000313" key="1">
    <source>
        <dbReference type="EMBL" id="RYC02704.1"/>
    </source>
</evidence>
<sequence>MIKPSRRAQKLLAAATTPVAVVAAGALVYQASYAAFTGQTRNSGNEWATGSVRLTDDDNGQARFRVANMLPGDTETKCIKVTADASVPSTVRGFTINPVTSVQGLENRIMITIIAGNGGGFADCAGFAPLQDATNGVIVADAPLSMVSQKNTFETAMGGWDVPSGVSSRTYKITWEFDTTGMTQAQIDQMQGAKTGVDIQWEMRTAESTP</sequence>
<evidence type="ECO:0000313" key="2">
    <source>
        <dbReference type="Proteomes" id="UP000293291"/>
    </source>
</evidence>
<dbReference type="AlphaFoldDB" id="A0A4Q2SFX0"/>
<keyword evidence="2" id="KW-1185">Reference proteome</keyword>
<dbReference type="EMBL" id="SDWU01000008">
    <property type="protein sequence ID" value="RYC02704.1"/>
    <property type="molecule type" value="Genomic_DNA"/>
</dbReference>
<gene>
    <name evidence="1" type="ORF">EUA07_08130</name>
</gene>
<proteinExistence type="predicted"/>
<protein>
    <recommendedName>
        <fullName evidence="3">Ribosomally synthesized peptide with SipW-like signal peptide</fullName>
    </recommendedName>
</protein>
<dbReference type="RefSeq" id="WP_129454630.1">
    <property type="nucleotide sequence ID" value="NZ_JACXYX010000012.1"/>
</dbReference>
<dbReference type="Proteomes" id="UP000293291">
    <property type="component" value="Unassembled WGS sequence"/>
</dbReference>
<reference evidence="1 2" key="1">
    <citation type="submission" date="2019-01" db="EMBL/GenBank/DDBJ databases">
        <title>Novel species of Nocardioides.</title>
        <authorList>
            <person name="Liu Q."/>
            <person name="Xin Y.-H."/>
        </authorList>
    </citation>
    <scope>NUCLEOTIDE SEQUENCE [LARGE SCALE GENOMIC DNA]</scope>
    <source>
        <strain evidence="1 2">CGMCC 4.6875</strain>
    </source>
</reference>